<feature type="transmembrane region" description="Helical" evidence="1">
    <location>
        <begin position="303"/>
        <end position="324"/>
    </location>
</feature>
<feature type="transmembrane region" description="Helical" evidence="1">
    <location>
        <begin position="431"/>
        <end position="449"/>
    </location>
</feature>
<dbReference type="Proteomes" id="UP000600247">
    <property type="component" value="Unassembled WGS sequence"/>
</dbReference>
<feature type="transmembrane region" description="Helical" evidence="1">
    <location>
        <begin position="357"/>
        <end position="376"/>
    </location>
</feature>
<evidence type="ECO:0000313" key="3">
    <source>
        <dbReference type="EMBL" id="GGG75577.1"/>
    </source>
</evidence>
<evidence type="ECO:0000259" key="2">
    <source>
        <dbReference type="Pfam" id="PF02517"/>
    </source>
</evidence>
<dbReference type="Pfam" id="PF02517">
    <property type="entry name" value="Rce1-like"/>
    <property type="match status" value="1"/>
</dbReference>
<dbReference type="RefSeq" id="WP_188890469.1">
    <property type="nucleotide sequence ID" value="NZ_BMHY01000006.1"/>
</dbReference>
<sequence length="539" mass="60259">MVNSIAPGDWKRFMWAAIIGAVIFVLAQILPSQGSSSMEEESIASVKASKSKAEQQALQFAKEHFREEPVEAHTIYQTDSLAAGYFSKQKLTSKFDKAYGNDFPYDTFRVQLKMKDDTNAFVYVHMTTGKVVGWNWKGGVPFPEEQSLVQKATQAALDAGFRQEELTETITSPRGEVVFYPKGYKLGEANLMLTVGVASGPDGKPVINRYKAVFTPPADYVSNIDKQKGIANVLSVVSLLYMALMTLVLAIIYAVLYRRHTTFKRGLFISALFTIFYIYSNLDMMDGIMAQSGEEIMTDQGKLVMQIITVVMLVPVALAVYFSLVAGDGMWRSNKRPLWPGFREKGYGDHVWRSVGLSYLLALILLGLQSIIFIVLEKGIGSWSTTDATTSPYNIGTLWLLPTLAWCAAISEEAIYRLFGIAIFKRWFKNTFIASLIPTVMWALGHVGYPIFPFYTRVIELVILGLLFCFIFMRFGFITAVFTHAILDTLLMSLSLVATGEAINVTAAIIYVVLPVIIAGGIRYWHRKRFRPQPDIPLT</sequence>
<feature type="transmembrane region" description="Helical" evidence="1">
    <location>
        <begin position="233"/>
        <end position="256"/>
    </location>
</feature>
<feature type="domain" description="CAAX prenyl protease 2/Lysostaphin resistance protein A-like" evidence="2">
    <location>
        <begin position="396"/>
        <end position="489"/>
    </location>
</feature>
<dbReference type="EMBL" id="BMHY01000006">
    <property type="protein sequence ID" value="GGG75577.1"/>
    <property type="molecule type" value="Genomic_DNA"/>
</dbReference>
<keyword evidence="1" id="KW-1133">Transmembrane helix</keyword>
<comment type="caution">
    <text evidence="3">The sequence shown here is derived from an EMBL/GenBank/DDBJ whole genome shotgun (WGS) entry which is preliminary data.</text>
</comment>
<dbReference type="AlphaFoldDB" id="A0A917HDI4"/>
<accession>A0A917HDI4</accession>
<keyword evidence="4" id="KW-1185">Reference proteome</keyword>
<keyword evidence="1" id="KW-0472">Membrane</keyword>
<feature type="transmembrane region" description="Helical" evidence="1">
    <location>
        <begin position="12"/>
        <end position="30"/>
    </location>
</feature>
<name>A0A917HDI4_9BACL</name>
<evidence type="ECO:0000313" key="4">
    <source>
        <dbReference type="Proteomes" id="UP000600247"/>
    </source>
</evidence>
<feature type="transmembrane region" description="Helical" evidence="1">
    <location>
        <begin position="461"/>
        <end position="482"/>
    </location>
</feature>
<evidence type="ECO:0000256" key="1">
    <source>
        <dbReference type="SAM" id="Phobius"/>
    </source>
</evidence>
<organism evidence="3 4">
    <name type="scientific">Paenibacillus radicis</name>
    <name type="common">ex Gao et al. 2016</name>
    <dbReference type="NCBI Taxonomy" id="1737354"/>
    <lineage>
        <taxon>Bacteria</taxon>
        <taxon>Bacillati</taxon>
        <taxon>Bacillota</taxon>
        <taxon>Bacilli</taxon>
        <taxon>Bacillales</taxon>
        <taxon>Paenibacillaceae</taxon>
        <taxon>Paenibacillus</taxon>
    </lineage>
</organism>
<dbReference type="GO" id="GO:0004175">
    <property type="term" value="F:endopeptidase activity"/>
    <property type="evidence" value="ECO:0007669"/>
    <property type="project" value="UniProtKB-ARBA"/>
</dbReference>
<feature type="transmembrane region" description="Helical" evidence="1">
    <location>
        <begin position="502"/>
        <end position="525"/>
    </location>
</feature>
<proteinExistence type="predicted"/>
<feature type="transmembrane region" description="Helical" evidence="1">
    <location>
        <begin position="262"/>
        <end position="282"/>
    </location>
</feature>
<dbReference type="InterPro" id="IPR003675">
    <property type="entry name" value="Rce1/LyrA-like_dom"/>
</dbReference>
<gene>
    <name evidence="3" type="ORF">GCM10010918_34850</name>
</gene>
<keyword evidence="1" id="KW-0812">Transmembrane</keyword>
<reference evidence="3 4" key="1">
    <citation type="journal article" date="2014" name="Int. J. Syst. Evol. Microbiol.">
        <title>Complete genome sequence of Corynebacterium casei LMG S-19264T (=DSM 44701T), isolated from a smear-ripened cheese.</title>
        <authorList>
            <consortium name="US DOE Joint Genome Institute (JGI-PGF)"/>
            <person name="Walter F."/>
            <person name="Albersmeier A."/>
            <person name="Kalinowski J."/>
            <person name="Ruckert C."/>
        </authorList>
    </citation>
    <scope>NUCLEOTIDE SEQUENCE [LARGE SCALE GENOMIC DNA]</scope>
    <source>
        <strain evidence="3 4">CGMCC 1.15286</strain>
    </source>
</reference>
<protein>
    <recommendedName>
        <fullName evidence="2">CAAX prenyl protease 2/Lysostaphin resistance protein A-like domain-containing protein</fullName>
    </recommendedName>
</protein>
<dbReference type="GO" id="GO:0080120">
    <property type="term" value="P:CAAX-box protein maturation"/>
    <property type="evidence" value="ECO:0007669"/>
    <property type="project" value="UniProtKB-ARBA"/>
</dbReference>